<dbReference type="Proteomes" id="UP000195442">
    <property type="component" value="Unassembled WGS sequence"/>
</dbReference>
<dbReference type="AlphaFoldDB" id="A0A1R4H2Z0"/>
<name>A0A1R4H2Z0_9GAMM</name>
<dbReference type="EMBL" id="FUKJ01000079">
    <property type="protein sequence ID" value="SJM90556.1"/>
    <property type="molecule type" value="Genomic_DNA"/>
</dbReference>
<organism evidence="1 2">
    <name type="scientific">Crenothrix polyspora</name>
    <dbReference type="NCBI Taxonomy" id="360316"/>
    <lineage>
        <taxon>Bacteria</taxon>
        <taxon>Pseudomonadati</taxon>
        <taxon>Pseudomonadota</taxon>
        <taxon>Gammaproteobacteria</taxon>
        <taxon>Methylococcales</taxon>
        <taxon>Crenotrichaceae</taxon>
        <taxon>Crenothrix</taxon>
    </lineage>
</organism>
<reference evidence="2" key="1">
    <citation type="submission" date="2017-02" db="EMBL/GenBank/DDBJ databases">
        <authorList>
            <person name="Daims H."/>
        </authorList>
    </citation>
    <scope>NUCLEOTIDE SEQUENCE [LARGE SCALE GENOMIC DNA]</scope>
</reference>
<evidence type="ECO:0000313" key="1">
    <source>
        <dbReference type="EMBL" id="SJM90556.1"/>
    </source>
</evidence>
<accession>A0A1R4H2Z0</accession>
<sequence>MLIISPHFSKAGNEYYTTTAFSVTVSYIQWSANLGLYSAVKINVIHHI</sequence>
<gene>
    <name evidence="1" type="ORF">CRENPOLYSF2_170019</name>
</gene>
<evidence type="ECO:0000313" key="2">
    <source>
        <dbReference type="Proteomes" id="UP000195442"/>
    </source>
</evidence>
<protein>
    <submittedName>
        <fullName evidence="1">Uncharacterized protein</fullName>
    </submittedName>
</protein>
<proteinExistence type="predicted"/>
<keyword evidence="2" id="KW-1185">Reference proteome</keyword>